<dbReference type="Gene3D" id="3.10.450.50">
    <property type="match status" value="1"/>
</dbReference>
<keyword evidence="2" id="KW-1185">Reference proteome</keyword>
<dbReference type="SUPFAM" id="SSF54427">
    <property type="entry name" value="NTF2-like"/>
    <property type="match status" value="1"/>
</dbReference>
<accession>A0ABS5IUD8</accession>
<gene>
    <name evidence="1" type="ORF">KE626_04280</name>
</gene>
<dbReference type="EMBL" id="JAGTXB010000002">
    <property type="protein sequence ID" value="MBS0026521.1"/>
    <property type="molecule type" value="Genomic_DNA"/>
</dbReference>
<sequence>MREICKKSMNDFKSTVAAFHGLIGQGKFMEALDLYYDERASSSDNDGPPVSGLEALRKASLGFLNNTQNLTAVLENSLVIDNYSVAQWHYRFTNSKIGVVDYRQISIAYWENRKIVKEQHLHNIKY</sequence>
<dbReference type="Proteomes" id="UP000676386">
    <property type="component" value="Unassembled WGS sequence"/>
</dbReference>
<evidence type="ECO:0000313" key="1">
    <source>
        <dbReference type="EMBL" id="MBS0026521.1"/>
    </source>
</evidence>
<proteinExistence type="predicted"/>
<protein>
    <submittedName>
        <fullName evidence="1">Nuclear transport factor 2 family protein</fullName>
    </submittedName>
</protein>
<dbReference type="RefSeq" id="WP_211971663.1">
    <property type="nucleotide sequence ID" value="NZ_CBFHAM010000048.1"/>
</dbReference>
<organism evidence="1 2">
    <name type="scientific">Chitinophaga hostae</name>
    <dbReference type="NCBI Taxonomy" id="2831022"/>
    <lineage>
        <taxon>Bacteria</taxon>
        <taxon>Pseudomonadati</taxon>
        <taxon>Bacteroidota</taxon>
        <taxon>Chitinophagia</taxon>
        <taxon>Chitinophagales</taxon>
        <taxon>Chitinophagaceae</taxon>
        <taxon>Chitinophaga</taxon>
    </lineage>
</organism>
<evidence type="ECO:0000313" key="2">
    <source>
        <dbReference type="Proteomes" id="UP000676386"/>
    </source>
</evidence>
<reference evidence="1 2" key="1">
    <citation type="submission" date="2021-04" db="EMBL/GenBank/DDBJ databases">
        <title>Chitinophaga sp. nov., isolated from the rhizosphere soil.</title>
        <authorList>
            <person name="He S."/>
        </authorList>
    </citation>
    <scope>NUCLEOTIDE SEQUENCE [LARGE SCALE GENOMIC DNA]</scope>
    <source>
        <strain evidence="1 2">2R12</strain>
    </source>
</reference>
<comment type="caution">
    <text evidence="1">The sequence shown here is derived from an EMBL/GenBank/DDBJ whole genome shotgun (WGS) entry which is preliminary data.</text>
</comment>
<dbReference type="InterPro" id="IPR032710">
    <property type="entry name" value="NTF2-like_dom_sf"/>
</dbReference>
<name>A0ABS5IUD8_9BACT</name>